<accession>A0A1F5ZMT3</accession>
<dbReference type="EMBL" id="MFJE01000043">
    <property type="protein sequence ID" value="OGG13663.1"/>
    <property type="molecule type" value="Genomic_DNA"/>
</dbReference>
<keyword evidence="3" id="KW-0808">Transferase</keyword>
<comment type="caution">
    <text evidence="5">The sequence shown here is derived from an EMBL/GenBank/DDBJ whole genome shotgun (WGS) entry which is preliminary data.</text>
</comment>
<keyword evidence="3" id="KW-0548">Nucleotidyltransferase</keyword>
<dbReference type="InterPro" id="IPR027417">
    <property type="entry name" value="P-loop_NTPase"/>
</dbReference>
<feature type="non-terminal residue" evidence="5">
    <location>
        <position position="1"/>
    </location>
</feature>
<dbReference type="PANTHER" id="PTHR11669">
    <property type="entry name" value="REPLICATION FACTOR C / DNA POLYMERASE III GAMMA-TAU SUBUNIT"/>
    <property type="match status" value="1"/>
</dbReference>
<dbReference type="Gene3D" id="3.40.50.300">
    <property type="entry name" value="P-loop containing nucleotide triphosphate hydrolases"/>
    <property type="match status" value="1"/>
</dbReference>
<comment type="similarity">
    <text evidence="3">Belongs to the DnaX/STICHEL family.</text>
</comment>
<evidence type="ECO:0000256" key="2">
    <source>
        <dbReference type="ARBA" id="ARBA00049244"/>
    </source>
</evidence>
<dbReference type="SUPFAM" id="SSF52540">
    <property type="entry name" value="P-loop containing nucleoside triphosphate hydrolases"/>
    <property type="match status" value="1"/>
</dbReference>
<evidence type="ECO:0000256" key="3">
    <source>
        <dbReference type="RuleBase" id="RU364063"/>
    </source>
</evidence>
<keyword evidence="1 3" id="KW-0239">DNA-directed DNA polymerase</keyword>
<dbReference type="GO" id="GO:0003677">
    <property type="term" value="F:DNA binding"/>
    <property type="evidence" value="ECO:0007669"/>
    <property type="project" value="InterPro"/>
</dbReference>
<dbReference type="Proteomes" id="UP000177383">
    <property type="component" value="Unassembled WGS sequence"/>
</dbReference>
<comment type="subunit">
    <text evidence="3">DNA polymerase III contains a core (composed of alpha, epsilon and theta chains) that associates with a tau subunit. This core dimerizes to form the POLIII' complex. PolIII' associates with the gamma complex (composed of gamma, delta, delta', psi and chi chains) and with the beta chain to form the complete DNA polymerase III complex.</text>
</comment>
<dbReference type="SMART" id="SM00382">
    <property type="entry name" value="AAA"/>
    <property type="match status" value="1"/>
</dbReference>
<keyword evidence="3" id="KW-0547">Nucleotide-binding</keyword>
<sequence>ISKLVERFMYYLKYRPKTIEELDNLKVKETVKKILLSDSLPHAFLFFGQKGSGKTSTARILAKAVNCLNNKFSIPSTLRVKKQTLRVDSVEPCNTCKNCLSIDSSSSPDVIELDAASNRGIEDIRNLIRDANYYPMINRYRVYIIDEAHMITNDAFNALLKTLEEPPASVIFILATTNQEKIPKTILSRCYFINFGRAKKSELIAMLNKIIQKEKINIDKELLELIARHADHSFRDATKILEELVTQNKLNLEAGRRFLGLMRENFLETLQANDLKATLTWIEEFSQSGGNFKNLLEQLLEDLRIALLNKSGVKLEETDQISLSLKDIVILMKLFSEAYNNLKISPIESLPLEIAVVEFYNYSHRHPEEAKRPRDFIKS</sequence>
<evidence type="ECO:0000313" key="6">
    <source>
        <dbReference type="Proteomes" id="UP000177383"/>
    </source>
</evidence>
<gene>
    <name evidence="3" type="primary">dnaX</name>
    <name evidence="5" type="ORF">A2773_05910</name>
</gene>
<dbReference type="EC" id="2.7.7.7" evidence="3"/>
<reference evidence="5 6" key="1">
    <citation type="journal article" date="2016" name="Nat. Commun.">
        <title>Thousands of microbial genomes shed light on interconnected biogeochemical processes in an aquifer system.</title>
        <authorList>
            <person name="Anantharaman K."/>
            <person name="Brown C.T."/>
            <person name="Hug L.A."/>
            <person name="Sharon I."/>
            <person name="Castelle C.J."/>
            <person name="Probst A.J."/>
            <person name="Thomas B.C."/>
            <person name="Singh A."/>
            <person name="Wilkins M.J."/>
            <person name="Karaoz U."/>
            <person name="Brodie E.L."/>
            <person name="Williams K.H."/>
            <person name="Hubbard S.S."/>
            <person name="Banfield J.F."/>
        </authorList>
    </citation>
    <scope>NUCLEOTIDE SEQUENCE [LARGE SCALE GENOMIC DNA]</scope>
</reference>
<feature type="domain" description="AAA+ ATPase" evidence="4">
    <location>
        <begin position="40"/>
        <end position="199"/>
    </location>
</feature>
<dbReference type="CDD" id="cd00009">
    <property type="entry name" value="AAA"/>
    <property type="match status" value="1"/>
</dbReference>
<comment type="function">
    <text evidence="3">DNA polymerase III is a complex, multichain enzyme responsible for most of the replicative synthesis in bacteria. This DNA polymerase also exhibits 3' to 5' exonuclease activity.</text>
</comment>
<dbReference type="InterPro" id="IPR012763">
    <property type="entry name" value="DNA_pol_III_sug/sutau_N"/>
</dbReference>
<dbReference type="GO" id="GO:0009360">
    <property type="term" value="C:DNA polymerase III complex"/>
    <property type="evidence" value="ECO:0007669"/>
    <property type="project" value="InterPro"/>
</dbReference>
<protein>
    <recommendedName>
        <fullName evidence="3">DNA polymerase III subunit gamma/tau</fullName>
        <ecNumber evidence="3">2.7.7.7</ecNumber>
    </recommendedName>
</protein>
<evidence type="ECO:0000313" key="5">
    <source>
        <dbReference type="EMBL" id="OGG13663.1"/>
    </source>
</evidence>
<dbReference type="NCBIfam" id="TIGR02397">
    <property type="entry name" value="dnaX_nterm"/>
    <property type="match status" value="1"/>
</dbReference>
<dbReference type="PANTHER" id="PTHR11669:SF0">
    <property type="entry name" value="PROTEIN STICHEL-LIKE 2"/>
    <property type="match status" value="1"/>
</dbReference>
<dbReference type="Gene3D" id="1.10.8.60">
    <property type="match status" value="1"/>
</dbReference>
<organism evidence="5 6">
    <name type="scientific">Candidatus Gottesmanbacteria bacterium RIFCSPHIGHO2_01_FULL_39_10</name>
    <dbReference type="NCBI Taxonomy" id="1798375"/>
    <lineage>
        <taxon>Bacteria</taxon>
        <taxon>Candidatus Gottesmaniibacteriota</taxon>
    </lineage>
</organism>
<evidence type="ECO:0000259" key="4">
    <source>
        <dbReference type="SMART" id="SM00382"/>
    </source>
</evidence>
<dbReference type="GO" id="GO:0003887">
    <property type="term" value="F:DNA-directed DNA polymerase activity"/>
    <property type="evidence" value="ECO:0007669"/>
    <property type="project" value="UniProtKB-KW"/>
</dbReference>
<dbReference type="InterPro" id="IPR003593">
    <property type="entry name" value="AAA+_ATPase"/>
</dbReference>
<dbReference type="SUPFAM" id="SSF48019">
    <property type="entry name" value="post-AAA+ oligomerization domain-like"/>
    <property type="match status" value="1"/>
</dbReference>
<dbReference type="GO" id="GO:0006261">
    <property type="term" value="P:DNA-templated DNA replication"/>
    <property type="evidence" value="ECO:0007669"/>
    <property type="project" value="TreeGrafter"/>
</dbReference>
<keyword evidence="3" id="KW-0235">DNA replication</keyword>
<dbReference type="STRING" id="1798375.A2773_05910"/>
<dbReference type="InterPro" id="IPR008921">
    <property type="entry name" value="DNA_pol3_clamp-load_cplx_C"/>
</dbReference>
<name>A0A1F5ZMT3_9BACT</name>
<dbReference type="Pfam" id="PF13177">
    <property type="entry name" value="DNA_pol3_delta2"/>
    <property type="match status" value="1"/>
</dbReference>
<proteinExistence type="inferred from homology"/>
<keyword evidence="3" id="KW-0067">ATP-binding</keyword>
<comment type="catalytic activity">
    <reaction evidence="2 3">
        <text>DNA(n) + a 2'-deoxyribonucleoside 5'-triphosphate = DNA(n+1) + diphosphate</text>
        <dbReference type="Rhea" id="RHEA:22508"/>
        <dbReference type="Rhea" id="RHEA-COMP:17339"/>
        <dbReference type="Rhea" id="RHEA-COMP:17340"/>
        <dbReference type="ChEBI" id="CHEBI:33019"/>
        <dbReference type="ChEBI" id="CHEBI:61560"/>
        <dbReference type="ChEBI" id="CHEBI:173112"/>
        <dbReference type="EC" id="2.7.7.7"/>
    </reaction>
</comment>
<evidence type="ECO:0000256" key="1">
    <source>
        <dbReference type="ARBA" id="ARBA00022932"/>
    </source>
</evidence>
<dbReference type="InterPro" id="IPR050238">
    <property type="entry name" value="DNA_Rep/Repair_Clamp_Loader"/>
</dbReference>
<dbReference type="AlphaFoldDB" id="A0A1F5ZMT3"/>
<dbReference type="GO" id="GO:0005524">
    <property type="term" value="F:ATP binding"/>
    <property type="evidence" value="ECO:0007669"/>
    <property type="project" value="UniProtKB-KW"/>
</dbReference>